<evidence type="ECO:0000256" key="2">
    <source>
        <dbReference type="SAM" id="Phobius"/>
    </source>
</evidence>
<keyword evidence="2" id="KW-0472">Membrane</keyword>
<feature type="transmembrane region" description="Helical" evidence="2">
    <location>
        <begin position="57"/>
        <end position="77"/>
    </location>
</feature>
<dbReference type="Proteomes" id="UP000326565">
    <property type="component" value="Unassembled WGS sequence"/>
</dbReference>
<accession>A0A5N5X0Z0</accession>
<sequence>MSRRRASHSEPMASSSANEAFSYPYTGMQQSNQPQRRGPIEGPGGRRLVRRVTWRSSTYKLMASLWVFGVFYIVWLIRDIFYLPFTSTQPSTVTTSATEDYLARYVGHQECGISSLSLYKAPKTGGQRVPSNSYCQTRDLLLSAMSNGGRHGFDEAYTSQGCFYRWYTNSEICEILQKFGALVFIGDESLADIYAGFNILLRGDLAAGAMRESSMTKEQIEKCRCDSQFTSASCLPLRVTSSDQIEKQNGKKAASGPNGCLASTPYAFVTATSSPASRSTHERFLQIVGRAGSQGKPVPVIQGLSLSASYSLAIAENSMDEWLALAQSTKRDMPFLWVGPTAPGHQKSSGNSLHASSWYYTLDTSEAARTRGMEALGMYNTTLQADSWDGIHYGEKVSLIQAMMVINWLSML</sequence>
<gene>
    <name evidence="3" type="ORF">BDV29DRAFT_122431</name>
</gene>
<proteinExistence type="predicted"/>
<feature type="region of interest" description="Disordered" evidence="1">
    <location>
        <begin position="1"/>
        <end position="45"/>
    </location>
</feature>
<name>A0A5N5X0Z0_9EURO</name>
<dbReference type="OrthoDB" id="5373426at2759"/>
<organism evidence="3 4">
    <name type="scientific">Aspergillus leporis</name>
    <dbReference type="NCBI Taxonomy" id="41062"/>
    <lineage>
        <taxon>Eukaryota</taxon>
        <taxon>Fungi</taxon>
        <taxon>Dikarya</taxon>
        <taxon>Ascomycota</taxon>
        <taxon>Pezizomycotina</taxon>
        <taxon>Eurotiomycetes</taxon>
        <taxon>Eurotiomycetidae</taxon>
        <taxon>Eurotiales</taxon>
        <taxon>Aspergillaceae</taxon>
        <taxon>Aspergillus</taxon>
        <taxon>Aspergillus subgen. Circumdati</taxon>
    </lineage>
</organism>
<protein>
    <submittedName>
        <fullName evidence="3">Uncharacterized protein</fullName>
    </submittedName>
</protein>
<dbReference type="AlphaFoldDB" id="A0A5N5X0Z0"/>
<evidence type="ECO:0000256" key="1">
    <source>
        <dbReference type="SAM" id="MobiDB-lite"/>
    </source>
</evidence>
<evidence type="ECO:0000313" key="4">
    <source>
        <dbReference type="Proteomes" id="UP000326565"/>
    </source>
</evidence>
<reference evidence="3 4" key="1">
    <citation type="submission" date="2019-04" db="EMBL/GenBank/DDBJ databases">
        <title>Friends and foes A comparative genomics study of 23 Aspergillus species from section Flavi.</title>
        <authorList>
            <consortium name="DOE Joint Genome Institute"/>
            <person name="Kjaerbolling I."/>
            <person name="Vesth T."/>
            <person name="Frisvad J.C."/>
            <person name="Nybo J.L."/>
            <person name="Theobald S."/>
            <person name="Kildgaard S."/>
            <person name="Isbrandt T."/>
            <person name="Kuo A."/>
            <person name="Sato A."/>
            <person name="Lyhne E.K."/>
            <person name="Kogle M.E."/>
            <person name="Wiebenga A."/>
            <person name="Kun R.S."/>
            <person name="Lubbers R.J."/>
            <person name="Makela M.R."/>
            <person name="Barry K."/>
            <person name="Chovatia M."/>
            <person name="Clum A."/>
            <person name="Daum C."/>
            <person name="Haridas S."/>
            <person name="He G."/>
            <person name="LaButti K."/>
            <person name="Lipzen A."/>
            <person name="Mondo S."/>
            <person name="Riley R."/>
            <person name="Salamov A."/>
            <person name="Simmons B.A."/>
            <person name="Magnuson J.K."/>
            <person name="Henrissat B."/>
            <person name="Mortensen U.H."/>
            <person name="Larsen T.O."/>
            <person name="Devries R.P."/>
            <person name="Grigoriev I.V."/>
            <person name="Machida M."/>
            <person name="Baker S.E."/>
            <person name="Andersen M.R."/>
        </authorList>
    </citation>
    <scope>NUCLEOTIDE SEQUENCE [LARGE SCALE GENOMIC DNA]</scope>
    <source>
        <strain evidence="3 4">CBS 151.66</strain>
    </source>
</reference>
<keyword evidence="4" id="KW-1185">Reference proteome</keyword>
<evidence type="ECO:0000313" key="3">
    <source>
        <dbReference type="EMBL" id="KAB8074446.1"/>
    </source>
</evidence>
<keyword evidence="2" id="KW-1133">Transmembrane helix</keyword>
<keyword evidence="2" id="KW-0812">Transmembrane</keyword>
<dbReference type="EMBL" id="ML732209">
    <property type="protein sequence ID" value="KAB8074446.1"/>
    <property type="molecule type" value="Genomic_DNA"/>
</dbReference>